<dbReference type="OrthoDB" id="277439at2759"/>
<feature type="compositionally biased region" description="Acidic residues" evidence="4">
    <location>
        <begin position="180"/>
        <end position="224"/>
    </location>
</feature>
<name>A0A2K3Q768_9HYPO</name>
<evidence type="ECO:0000256" key="1">
    <source>
        <dbReference type="ARBA" id="ARBA00004604"/>
    </source>
</evidence>
<evidence type="ECO:0000256" key="3">
    <source>
        <dbReference type="ARBA" id="ARBA00023242"/>
    </source>
</evidence>
<dbReference type="GO" id="GO:0006364">
    <property type="term" value="P:rRNA processing"/>
    <property type="evidence" value="ECO:0007669"/>
    <property type="project" value="InterPro"/>
</dbReference>
<feature type="compositionally biased region" description="Basic and acidic residues" evidence="4">
    <location>
        <begin position="438"/>
        <end position="449"/>
    </location>
</feature>
<feature type="compositionally biased region" description="Basic and acidic residues" evidence="4">
    <location>
        <begin position="52"/>
        <end position="67"/>
    </location>
</feature>
<feature type="compositionally biased region" description="Basic residues" evidence="4">
    <location>
        <begin position="417"/>
        <end position="437"/>
    </location>
</feature>
<protein>
    <submittedName>
        <fullName evidence="5">U3 small nucleolar RNA-associated protein 14</fullName>
    </submittedName>
</protein>
<reference evidence="5 6" key="1">
    <citation type="submission" date="2017-08" db="EMBL/GenBank/DDBJ databases">
        <title>Harnessing the power of phylogenomics to disentangle the directionality and signatures of interkingdom host jumping in the parasitic fungal genus Tolypocladium.</title>
        <authorList>
            <person name="Quandt C.A."/>
            <person name="Patterson W."/>
            <person name="Spatafora J.W."/>
        </authorList>
    </citation>
    <scope>NUCLEOTIDE SEQUENCE [LARGE SCALE GENOMIC DNA]</scope>
    <source>
        <strain evidence="5 6">CBS 113982</strain>
    </source>
</reference>
<gene>
    <name evidence="5" type="ORF">TCAP_06714</name>
</gene>
<feature type="compositionally biased region" description="Acidic residues" evidence="4">
    <location>
        <begin position="68"/>
        <end position="79"/>
    </location>
</feature>
<comment type="caution">
    <text evidence="5">The sequence shown here is derived from an EMBL/GenBank/DDBJ whole genome shotgun (WGS) entry which is preliminary data.</text>
</comment>
<dbReference type="GO" id="GO:0032040">
    <property type="term" value="C:small-subunit processome"/>
    <property type="evidence" value="ECO:0007669"/>
    <property type="project" value="InterPro"/>
</dbReference>
<proteinExistence type="predicted"/>
<feature type="region of interest" description="Disordered" evidence="4">
    <location>
        <begin position="1"/>
        <end position="260"/>
    </location>
</feature>
<evidence type="ECO:0000313" key="6">
    <source>
        <dbReference type="Proteomes" id="UP000236621"/>
    </source>
</evidence>
<dbReference type="Proteomes" id="UP000236621">
    <property type="component" value="Unassembled WGS sequence"/>
</dbReference>
<feature type="compositionally biased region" description="Acidic residues" evidence="4">
    <location>
        <begin position="95"/>
        <end position="106"/>
    </location>
</feature>
<feature type="compositionally biased region" description="Acidic residues" evidence="4">
    <location>
        <begin position="706"/>
        <end position="717"/>
    </location>
</feature>
<feature type="compositionally biased region" description="Acidic residues" evidence="4">
    <location>
        <begin position="588"/>
        <end position="598"/>
    </location>
</feature>
<evidence type="ECO:0000256" key="2">
    <source>
        <dbReference type="ARBA" id="ARBA00022553"/>
    </source>
</evidence>
<keyword evidence="2" id="KW-0597">Phosphoprotein</keyword>
<dbReference type="PANTHER" id="PTHR14150">
    <property type="entry name" value="U3 SMALL NUCLEOLAR RNA-ASSOCIATED PROTEIN 14"/>
    <property type="match status" value="1"/>
</dbReference>
<feature type="compositionally biased region" description="Basic and acidic residues" evidence="4">
    <location>
        <begin position="239"/>
        <end position="249"/>
    </location>
</feature>
<sequence length="878" mass="97928">MPGRQAHGRSLVANPNAKAPNKKSKARSQKNALDAFGIAQERFPTKQKKTPRAQELDAELERKHGRDDDGDGDDDEEGGVEPQRKKVKPSRPVGDEDADYGSDSEGNEWRLGGLREDDEDSEIESDDAFGDSDNEKFQEYSFRGTKSKKTEDNDSEDDSEDDEGETLGAQAIDLATALDQFEEESDEPAGDDESGSEESDDEESDDSDDSNGHDEEDEEDEEVDPDRLDALRGMISEYGGEKDDAKDQQSSKQKIGLGDLGLAGLNDPFMKKSVKLMKREEKEKRPGAAKKLDAPVPKRQQGRLDRAAAYEKTNEMLDRWTETVKQNRRAEHLVFPLPQNAATAGLDTTEIQPLTAKSANNELESTIMSIMEQSGLSMEQKAKAKPQEVDEEGNLLSRKEAMTRKRMERELNDREAKRAKRIKKIKSKAYHRVHRKQRERDEMAAKEAMEEAGEIDSEEEREAQDRRRALERVGQRHKESKWAKIGSKAKRAVWDEDFRAGLTEMARKDEELRRRKEGRRGGPEDDDSDATSSSGDDDALRRRLDELEEDDDRPQSGLMGMKFMQKAEAAKKKANDEMIKEIRRELDGEGPGDSDEGTGEVGRRSYGTTAGAFDTALDTSKRAAKRDGAGGENRVADDTAVTNGSSKTALDPAETAASTAGAWSRGETRRKKRGSGSARVEALDLNANILVVSRPPKPKPRIGALDDSDTSDPDSDADAGQNLPFAMRDHELVARAFAGEDVVGEFEREKAEAADADDDKVIDNTLPGWGSWVGDGVSNREKKRHQGRFLTKVEGIKKKDRKDAKLDKVIINEKRIKKNDRYLASQLPHPFESRQQYERSLRLPVGPEWMTKETLQDSTKPRVLMKQGIITPISKPTA</sequence>
<feature type="region of interest" description="Disordered" evidence="4">
    <location>
        <begin position="691"/>
        <end position="722"/>
    </location>
</feature>
<feature type="region of interest" description="Disordered" evidence="4">
    <location>
        <begin position="278"/>
        <end position="305"/>
    </location>
</feature>
<feature type="compositionally biased region" description="Basic and acidic residues" evidence="4">
    <location>
        <begin position="568"/>
        <end position="587"/>
    </location>
</feature>
<feature type="compositionally biased region" description="Acidic residues" evidence="4">
    <location>
        <begin position="116"/>
        <end position="132"/>
    </location>
</feature>
<feature type="compositionally biased region" description="Basic and acidic residues" evidence="4">
    <location>
        <begin position="619"/>
        <end position="637"/>
    </location>
</feature>
<feature type="compositionally biased region" description="Acidic residues" evidence="4">
    <location>
        <begin position="153"/>
        <end position="165"/>
    </location>
</feature>
<feature type="compositionally biased region" description="Basic and acidic residues" evidence="4">
    <location>
        <begin position="492"/>
        <end position="523"/>
    </location>
</feature>
<keyword evidence="6" id="KW-1185">Reference proteome</keyword>
<keyword evidence="3" id="KW-0539">Nucleus</keyword>
<organism evidence="5 6">
    <name type="scientific">Tolypocladium capitatum</name>
    <dbReference type="NCBI Taxonomy" id="45235"/>
    <lineage>
        <taxon>Eukaryota</taxon>
        <taxon>Fungi</taxon>
        <taxon>Dikarya</taxon>
        <taxon>Ascomycota</taxon>
        <taxon>Pezizomycotina</taxon>
        <taxon>Sordariomycetes</taxon>
        <taxon>Hypocreomycetidae</taxon>
        <taxon>Hypocreales</taxon>
        <taxon>Ophiocordycipitaceae</taxon>
        <taxon>Tolypocladium</taxon>
    </lineage>
</organism>
<feature type="compositionally biased region" description="Basic and acidic residues" evidence="4">
    <location>
        <begin position="463"/>
        <end position="482"/>
    </location>
</feature>
<evidence type="ECO:0000313" key="5">
    <source>
        <dbReference type="EMBL" id="PNY23334.1"/>
    </source>
</evidence>
<feature type="region of interest" description="Disordered" evidence="4">
    <location>
        <begin position="375"/>
        <end position="679"/>
    </location>
</feature>
<dbReference type="InterPro" id="IPR006709">
    <property type="entry name" value="SSU_processome_Utp14"/>
</dbReference>
<feature type="compositionally biased region" description="Basic and acidic residues" evidence="4">
    <location>
        <begin position="278"/>
        <end position="293"/>
    </location>
</feature>
<accession>A0A2K3Q768</accession>
<dbReference type="EMBL" id="NRSZ01001108">
    <property type="protein sequence ID" value="PNY23334.1"/>
    <property type="molecule type" value="Genomic_DNA"/>
</dbReference>
<feature type="compositionally biased region" description="Acidic residues" evidence="4">
    <location>
        <begin position="450"/>
        <end position="462"/>
    </location>
</feature>
<dbReference type="PANTHER" id="PTHR14150:SF12">
    <property type="entry name" value="U3 SMALL NUCLEOLAR RNA-ASSOCIATED PROTEIN 14 HOMOLOG A"/>
    <property type="match status" value="1"/>
</dbReference>
<evidence type="ECO:0000256" key="4">
    <source>
        <dbReference type="SAM" id="MobiDB-lite"/>
    </source>
</evidence>
<dbReference type="Pfam" id="PF04615">
    <property type="entry name" value="Utp14"/>
    <property type="match status" value="1"/>
</dbReference>
<feature type="compositionally biased region" description="Basic and acidic residues" evidence="4">
    <location>
        <begin position="397"/>
        <end position="416"/>
    </location>
</feature>
<comment type="subcellular location">
    <subcellularLocation>
        <location evidence="1">Nucleus</location>
        <location evidence="1">Nucleolus</location>
    </subcellularLocation>
</comment>
<dbReference type="STRING" id="45235.A0A2K3Q768"/>
<dbReference type="AlphaFoldDB" id="A0A2K3Q768"/>